<feature type="transmembrane region" description="Helical" evidence="1">
    <location>
        <begin position="29"/>
        <end position="49"/>
    </location>
</feature>
<reference evidence="2 3" key="1">
    <citation type="journal article" date="2024" name="BMC Biol.">
        <title>Comparative genomics of Ascetosporea gives new insight into the evolutionary basis for animal parasitism in Rhizaria.</title>
        <authorList>
            <person name="Hiltunen Thoren M."/>
            <person name="Onut-Brannstrom I."/>
            <person name="Alfjorden A."/>
            <person name="Peckova H."/>
            <person name="Swords F."/>
            <person name="Hooper C."/>
            <person name="Holzer A.S."/>
            <person name="Bass D."/>
            <person name="Burki F."/>
        </authorList>
    </citation>
    <scope>NUCLEOTIDE SEQUENCE [LARGE SCALE GENOMIC DNA]</scope>
    <source>
        <strain evidence="2">20-A016</strain>
    </source>
</reference>
<evidence type="ECO:0000313" key="2">
    <source>
        <dbReference type="EMBL" id="MES1923468.1"/>
    </source>
</evidence>
<keyword evidence="3" id="KW-1185">Reference proteome</keyword>
<evidence type="ECO:0000313" key="3">
    <source>
        <dbReference type="Proteomes" id="UP001439008"/>
    </source>
</evidence>
<accession>A0ABV2AVW2</accession>
<evidence type="ECO:0000256" key="1">
    <source>
        <dbReference type="SAM" id="Phobius"/>
    </source>
</evidence>
<keyword evidence="1" id="KW-0812">Transmembrane</keyword>
<keyword evidence="1" id="KW-1133">Transmembrane helix</keyword>
<proteinExistence type="predicted"/>
<organism evidence="2 3">
    <name type="scientific">Bonamia ostreae</name>
    <dbReference type="NCBI Taxonomy" id="126728"/>
    <lineage>
        <taxon>Eukaryota</taxon>
        <taxon>Sar</taxon>
        <taxon>Rhizaria</taxon>
        <taxon>Endomyxa</taxon>
        <taxon>Ascetosporea</taxon>
        <taxon>Haplosporida</taxon>
        <taxon>Bonamia</taxon>
    </lineage>
</organism>
<dbReference type="EMBL" id="JBDODL010006325">
    <property type="protein sequence ID" value="MES1923468.1"/>
    <property type="molecule type" value="Genomic_DNA"/>
</dbReference>
<comment type="caution">
    <text evidence="2">The sequence shown here is derived from an EMBL/GenBank/DDBJ whole genome shotgun (WGS) entry which is preliminary data.</text>
</comment>
<name>A0ABV2AVW2_9EUKA</name>
<keyword evidence="1" id="KW-0472">Membrane</keyword>
<dbReference type="Proteomes" id="UP001439008">
    <property type="component" value="Unassembled WGS sequence"/>
</dbReference>
<gene>
    <name evidence="2" type="ORF">MHBO_005043</name>
</gene>
<protein>
    <submittedName>
        <fullName evidence="2">Uncharacterized protein</fullName>
    </submittedName>
</protein>
<sequence>MSSTPGLVYYFMACKVNSRFNNVKECRHYTIIAALGVVIVAGTCKIHYIDVVIM</sequence>